<organism evidence="7 8">
    <name type="scientific">Quadrisphaera setariae</name>
    <dbReference type="NCBI Taxonomy" id="2593304"/>
    <lineage>
        <taxon>Bacteria</taxon>
        <taxon>Bacillati</taxon>
        <taxon>Actinomycetota</taxon>
        <taxon>Actinomycetes</taxon>
        <taxon>Kineosporiales</taxon>
        <taxon>Kineosporiaceae</taxon>
        <taxon>Quadrisphaera</taxon>
    </lineage>
</organism>
<feature type="region of interest" description="Disordered" evidence="6">
    <location>
        <begin position="209"/>
        <end position="235"/>
    </location>
</feature>
<dbReference type="EMBL" id="VKAC01000013">
    <property type="protein sequence ID" value="TXR52614.1"/>
    <property type="molecule type" value="Genomic_DNA"/>
</dbReference>
<dbReference type="AlphaFoldDB" id="A0A5C8Z5I3"/>
<dbReference type="FunFam" id="3.10.300.10:FF:000001">
    <property type="entry name" value="Putative 3-methyladenine DNA glycosylase"/>
    <property type="match status" value="1"/>
</dbReference>
<dbReference type="Gene3D" id="3.10.300.10">
    <property type="entry name" value="Methylpurine-DNA glycosylase (MPG)"/>
    <property type="match status" value="1"/>
</dbReference>
<dbReference type="Proteomes" id="UP000321234">
    <property type="component" value="Unassembled WGS sequence"/>
</dbReference>
<dbReference type="GO" id="GO:0003677">
    <property type="term" value="F:DNA binding"/>
    <property type="evidence" value="ECO:0007669"/>
    <property type="project" value="InterPro"/>
</dbReference>
<keyword evidence="7" id="KW-0326">Glycosidase</keyword>
<dbReference type="InterPro" id="IPR003180">
    <property type="entry name" value="MPG"/>
</dbReference>
<dbReference type="CDD" id="cd00540">
    <property type="entry name" value="AAG"/>
    <property type="match status" value="1"/>
</dbReference>
<evidence type="ECO:0000256" key="3">
    <source>
        <dbReference type="ARBA" id="ARBA00022801"/>
    </source>
</evidence>
<protein>
    <recommendedName>
        <fullName evidence="5">Putative 3-methyladenine DNA glycosylase</fullName>
        <ecNumber evidence="5">3.2.2.-</ecNumber>
    </recommendedName>
</protein>
<reference evidence="7 8" key="1">
    <citation type="submission" date="2019-07" db="EMBL/GenBank/DDBJ databases">
        <title>Quadrisphaera sp. strain DD2A genome sequencing and assembly.</title>
        <authorList>
            <person name="Kim I."/>
        </authorList>
    </citation>
    <scope>NUCLEOTIDE SEQUENCE [LARGE SCALE GENOMIC DNA]</scope>
    <source>
        <strain evidence="7 8">DD2A</strain>
    </source>
</reference>
<proteinExistence type="inferred from homology"/>
<dbReference type="InterPro" id="IPR011034">
    <property type="entry name" value="Formyl_transferase-like_C_sf"/>
</dbReference>
<keyword evidence="8" id="KW-1185">Reference proteome</keyword>
<gene>
    <name evidence="7" type="ORF">FMM08_19485</name>
</gene>
<evidence type="ECO:0000313" key="8">
    <source>
        <dbReference type="Proteomes" id="UP000321234"/>
    </source>
</evidence>
<dbReference type="OrthoDB" id="9794313at2"/>
<dbReference type="NCBIfam" id="TIGR00567">
    <property type="entry name" value="3mg"/>
    <property type="match status" value="1"/>
</dbReference>
<comment type="similarity">
    <text evidence="1 5">Belongs to the DNA glycosylase MPG family.</text>
</comment>
<accession>A0A5C8Z5I3</accession>
<dbReference type="GO" id="GO:0003905">
    <property type="term" value="F:alkylbase DNA N-glycosylase activity"/>
    <property type="evidence" value="ECO:0007669"/>
    <property type="project" value="InterPro"/>
</dbReference>
<sequence length="235" mass="24764">MITDVRNASAVPRAFFDRPVLDVARDLLGRVVVHSSDDGDVAVRLTEVEAYAGPGDPGSHAARGRTPRTAVMFGPPGHAYVYFSYGMHWCANLVCGPEGTASAVLLRAGEVVDGLDLARSRRAAARKDVDLARGPARLAAALGLDKAQDGADLCAPTSALRVVDGPPLSSSSEVLSGPRVGVSGEGGNGERFPWRYWLAGEPTVSAYRVAAPRRRRAGSPRTSATTRPTDEESTQ</sequence>
<dbReference type="NCBIfam" id="NF002003">
    <property type="entry name" value="PRK00802.1-3"/>
    <property type="match status" value="1"/>
</dbReference>
<evidence type="ECO:0000256" key="2">
    <source>
        <dbReference type="ARBA" id="ARBA00022763"/>
    </source>
</evidence>
<dbReference type="Pfam" id="PF02245">
    <property type="entry name" value="Pur_DNA_glyco"/>
    <property type="match status" value="1"/>
</dbReference>
<dbReference type="HAMAP" id="MF_00527">
    <property type="entry name" value="3MGH"/>
    <property type="match status" value="1"/>
</dbReference>
<evidence type="ECO:0000256" key="6">
    <source>
        <dbReference type="SAM" id="MobiDB-lite"/>
    </source>
</evidence>
<dbReference type="EC" id="3.2.2.-" evidence="5"/>
<dbReference type="GO" id="GO:0006284">
    <property type="term" value="P:base-excision repair"/>
    <property type="evidence" value="ECO:0007669"/>
    <property type="project" value="InterPro"/>
</dbReference>
<dbReference type="PANTHER" id="PTHR10429:SF0">
    <property type="entry name" value="DNA-3-METHYLADENINE GLYCOSYLASE"/>
    <property type="match status" value="1"/>
</dbReference>
<name>A0A5C8Z5I3_9ACTN</name>
<evidence type="ECO:0000256" key="4">
    <source>
        <dbReference type="ARBA" id="ARBA00023204"/>
    </source>
</evidence>
<dbReference type="InterPro" id="IPR036995">
    <property type="entry name" value="MPG_sf"/>
</dbReference>
<keyword evidence="3 5" id="KW-0378">Hydrolase</keyword>
<evidence type="ECO:0000313" key="7">
    <source>
        <dbReference type="EMBL" id="TXR52614.1"/>
    </source>
</evidence>
<evidence type="ECO:0000256" key="5">
    <source>
        <dbReference type="HAMAP-Rule" id="MF_00527"/>
    </source>
</evidence>
<evidence type="ECO:0000256" key="1">
    <source>
        <dbReference type="ARBA" id="ARBA00009232"/>
    </source>
</evidence>
<keyword evidence="4 5" id="KW-0234">DNA repair</keyword>
<dbReference type="PANTHER" id="PTHR10429">
    <property type="entry name" value="DNA-3-METHYLADENINE GLYCOSYLASE"/>
    <property type="match status" value="1"/>
</dbReference>
<dbReference type="SUPFAM" id="SSF50486">
    <property type="entry name" value="FMT C-terminal domain-like"/>
    <property type="match status" value="1"/>
</dbReference>
<comment type="caution">
    <text evidence="7">The sequence shown here is derived from an EMBL/GenBank/DDBJ whole genome shotgun (WGS) entry which is preliminary data.</text>
</comment>
<keyword evidence="2 5" id="KW-0227">DNA damage</keyword>